<protein>
    <submittedName>
        <fullName evidence="1">Uncharacterized protein</fullName>
    </submittedName>
</protein>
<evidence type="ECO:0000313" key="2">
    <source>
        <dbReference type="Proteomes" id="UP001054945"/>
    </source>
</evidence>
<evidence type="ECO:0000313" key="1">
    <source>
        <dbReference type="EMBL" id="GIY07596.1"/>
    </source>
</evidence>
<proteinExistence type="predicted"/>
<sequence>MLGYEANRFGVGNIPLRLIPCLLSCSGYGVYREGGGVEVYFV</sequence>
<dbReference type="AlphaFoldDB" id="A0AAV4QGX0"/>
<comment type="caution">
    <text evidence="1">The sequence shown here is derived from an EMBL/GenBank/DDBJ whole genome shotgun (WGS) entry which is preliminary data.</text>
</comment>
<dbReference type="Proteomes" id="UP001054945">
    <property type="component" value="Unassembled WGS sequence"/>
</dbReference>
<feature type="non-terminal residue" evidence="1">
    <location>
        <position position="42"/>
    </location>
</feature>
<name>A0AAV4QGX0_CAEEX</name>
<reference evidence="1 2" key="1">
    <citation type="submission" date="2021-06" db="EMBL/GenBank/DDBJ databases">
        <title>Caerostris extrusa draft genome.</title>
        <authorList>
            <person name="Kono N."/>
            <person name="Arakawa K."/>
        </authorList>
    </citation>
    <scope>NUCLEOTIDE SEQUENCE [LARGE SCALE GENOMIC DNA]</scope>
</reference>
<organism evidence="1 2">
    <name type="scientific">Caerostris extrusa</name>
    <name type="common">Bark spider</name>
    <name type="synonym">Caerostris bankana</name>
    <dbReference type="NCBI Taxonomy" id="172846"/>
    <lineage>
        <taxon>Eukaryota</taxon>
        <taxon>Metazoa</taxon>
        <taxon>Ecdysozoa</taxon>
        <taxon>Arthropoda</taxon>
        <taxon>Chelicerata</taxon>
        <taxon>Arachnida</taxon>
        <taxon>Araneae</taxon>
        <taxon>Araneomorphae</taxon>
        <taxon>Entelegynae</taxon>
        <taxon>Araneoidea</taxon>
        <taxon>Araneidae</taxon>
        <taxon>Caerostris</taxon>
    </lineage>
</organism>
<dbReference type="EMBL" id="BPLR01006128">
    <property type="protein sequence ID" value="GIY07596.1"/>
    <property type="molecule type" value="Genomic_DNA"/>
</dbReference>
<gene>
    <name evidence="1" type="ORF">CEXT_799871</name>
</gene>
<accession>A0AAV4QGX0</accession>
<keyword evidence="2" id="KW-1185">Reference proteome</keyword>